<evidence type="ECO:0000313" key="2">
    <source>
        <dbReference type="EMBL" id="MQY46238.1"/>
    </source>
</evidence>
<evidence type="ECO:0000256" key="1">
    <source>
        <dbReference type="SAM" id="Phobius"/>
    </source>
</evidence>
<feature type="transmembrane region" description="Helical" evidence="1">
    <location>
        <begin position="7"/>
        <end position="30"/>
    </location>
</feature>
<feature type="transmembrane region" description="Helical" evidence="1">
    <location>
        <begin position="179"/>
        <end position="200"/>
    </location>
</feature>
<keyword evidence="3" id="KW-1185">Reference proteome</keyword>
<dbReference type="RefSeq" id="WP_153353737.1">
    <property type="nucleotide sequence ID" value="NZ_JAYKOO010000002.1"/>
</dbReference>
<reference evidence="2 3" key="1">
    <citation type="submission" date="2019-11" db="EMBL/GenBank/DDBJ databases">
        <title>Genome analysis of Rhizobacterium cereale a novel genus and species isolated from maize roots in North Spain.</title>
        <authorList>
            <person name="Menendez E."/>
            <person name="Flores-Felix J.D."/>
            <person name="Ramirez-Bahena M.-H."/>
            <person name="Igual J.M."/>
            <person name="Garcia-Fraile P."/>
            <person name="Peix A."/>
            <person name="Velazquez E."/>
        </authorList>
    </citation>
    <scope>NUCLEOTIDE SEQUENCE [LARGE SCALE GENOMIC DNA]</scope>
    <source>
        <strain evidence="2 3">RZME27</strain>
    </source>
</reference>
<dbReference type="EMBL" id="WIXI01000040">
    <property type="protein sequence ID" value="MQY46238.1"/>
    <property type="molecule type" value="Genomic_DNA"/>
</dbReference>
<sequence length="259" mass="29181">MISTLRITALIGLVIFGFSFALTFLSPIHYEKAARGFLEWKIEEQVRTRLDVMPDEMRNGRIARFARSMAERHDTEIAGLREQLRAGLKDKVATIVGRMQDVSCECRQVMTRALNIVTRLQISSLERAEPQLRRMIEGQYGEIVADLLRELRIFTATNLGAFALLLGISFARPAHAKPLLVPATLLVGATVVASAFYIFGQNWFFALLYNDYVGFGYTAWLVIIYAFLLDIALFQARITSFVLDAMTQVMGKVFSTIPC</sequence>
<keyword evidence="1" id="KW-0472">Membrane</keyword>
<proteinExistence type="predicted"/>
<keyword evidence="1" id="KW-0812">Transmembrane</keyword>
<dbReference type="Proteomes" id="UP000435138">
    <property type="component" value="Unassembled WGS sequence"/>
</dbReference>
<protein>
    <submittedName>
        <fullName evidence="2">Uncharacterized protein</fullName>
    </submittedName>
</protein>
<keyword evidence="1" id="KW-1133">Transmembrane helix</keyword>
<dbReference type="AlphaFoldDB" id="A0A6A8A8L5"/>
<organism evidence="2 3">
    <name type="scientific">Endobacterium cereale</name>
    <dbReference type="NCBI Taxonomy" id="2663029"/>
    <lineage>
        <taxon>Bacteria</taxon>
        <taxon>Pseudomonadati</taxon>
        <taxon>Pseudomonadota</taxon>
        <taxon>Alphaproteobacteria</taxon>
        <taxon>Hyphomicrobiales</taxon>
        <taxon>Rhizobiaceae</taxon>
        <taxon>Endobacterium</taxon>
    </lineage>
</organism>
<feature type="transmembrane region" description="Helical" evidence="1">
    <location>
        <begin position="212"/>
        <end position="234"/>
    </location>
</feature>
<evidence type="ECO:0000313" key="3">
    <source>
        <dbReference type="Proteomes" id="UP000435138"/>
    </source>
</evidence>
<accession>A0A6A8A8L5</accession>
<feature type="transmembrane region" description="Helical" evidence="1">
    <location>
        <begin position="153"/>
        <end position="172"/>
    </location>
</feature>
<comment type="caution">
    <text evidence="2">The sequence shown here is derived from an EMBL/GenBank/DDBJ whole genome shotgun (WGS) entry which is preliminary data.</text>
</comment>
<gene>
    <name evidence="2" type="ORF">GAO09_09270</name>
</gene>
<name>A0A6A8A8L5_9HYPH</name>